<evidence type="ECO:0000313" key="1">
    <source>
        <dbReference type="EMBL" id="MED6142965.1"/>
    </source>
</evidence>
<protein>
    <submittedName>
        <fullName evidence="1">Uncharacterized protein</fullName>
    </submittedName>
</protein>
<dbReference type="EMBL" id="JASCZI010090625">
    <property type="protein sequence ID" value="MED6142965.1"/>
    <property type="molecule type" value="Genomic_DNA"/>
</dbReference>
<organism evidence="1 2">
    <name type="scientific">Stylosanthes scabra</name>
    <dbReference type="NCBI Taxonomy" id="79078"/>
    <lineage>
        <taxon>Eukaryota</taxon>
        <taxon>Viridiplantae</taxon>
        <taxon>Streptophyta</taxon>
        <taxon>Embryophyta</taxon>
        <taxon>Tracheophyta</taxon>
        <taxon>Spermatophyta</taxon>
        <taxon>Magnoliopsida</taxon>
        <taxon>eudicotyledons</taxon>
        <taxon>Gunneridae</taxon>
        <taxon>Pentapetalae</taxon>
        <taxon>rosids</taxon>
        <taxon>fabids</taxon>
        <taxon>Fabales</taxon>
        <taxon>Fabaceae</taxon>
        <taxon>Papilionoideae</taxon>
        <taxon>50 kb inversion clade</taxon>
        <taxon>dalbergioids sensu lato</taxon>
        <taxon>Dalbergieae</taxon>
        <taxon>Pterocarpus clade</taxon>
        <taxon>Stylosanthes</taxon>
    </lineage>
</organism>
<proteinExistence type="predicted"/>
<keyword evidence="2" id="KW-1185">Reference proteome</keyword>
<name>A0ABU6T2R2_9FABA</name>
<accession>A0ABU6T2R2</accession>
<sequence>MAIQIPDSEELSGPKGTELSRTPIELKNGEWVLKIVPWIGGRIISMMHIPSGTQWLHSRLEINGYEEYSGTEYRSAGCSEEYSVIDRELEHAGEEESVVLEADIGGGLVLQRHIYFPKNAVSMFQVESSILARSVGAGSGGFSRLVCLRVHPTFNLLHPSESFVSFTSIDGSTHELFPESGEQFFEGNLLPNDDELVISGEWRLNDKCLGLALVNRFNVAEVFKCLVHWDSGTVNLELWSEGRPVSKQSPLRISHQYEVVRIP</sequence>
<dbReference type="Proteomes" id="UP001341840">
    <property type="component" value="Unassembled WGS sequence"/>
</dbReference>
<evidence type="ECO:0000313" key="2">
    <source>
        <dbReference type="Proteomes" id="UP001341840"/>
    </source>
</evidence>
<comment type="caution">
    <text evidence="1">The sequence shown here is derived from an EMBL/GenBank/DDBJ whole genome shotgun (WGS) entry which is preliminary data.</text>
</comment>
<gene>
    <name evidence="1" type="ORF">PIB30_002251</name>
</gene>
<reference evidence="1 2" key="1">
    <citation type="journal article" date="2023" name="Plants (Basel)">
        <title>Bridging the Gap: Combining Genomics and Transcriptomics Approaches to Understand Stylosanthes scabra, an Orphan Legume from the Brazilian Caatinga.</title>
        <authorList>
            <person name="Ferreira-Neto J.R.C."/>
            <person name="da Silva M.D."/>
            <person name="Binneck E."/>
            <person name="de Melo N.F."/>
            <person name="da Silva R.H."/>
            <person name="de Melo A.L.T.M."/>
            <person name="Pandolfi V."/>
            <person name="Bustamante F.O."/>
            <person name="Brasileiro-Vidal A.C."/>
            <person name="Benko-Iseppon A.M."/>
        </authorList>
    </citation>
    <scope>NUCLEOTIDE SEQUENCE [LARGE SCALE GENOMIC DNA]</scope>
    <source>
        <tissue evidence="1">Leaves</tissue>
    </source>
</reference>